<keyword evidence="3" id="KW-1185">Reference proteome</keyword>
<dbReference type="Pfam" id="PF03848">
    <property type="entry name" value="TehB"/>
    <property type="match status" value="1"/>
</dbReference>
<protein>
    <submittedName>
        <fullName evidence="2">Methyltransferase domain protein</fullName>
    </submittedName>
</protein>
<evidence type="ECO:0000313" key="3">
    <source>
        <dbReference type="Proteomes" id="UP000050326"/>
    </source>
</evidence>
<dbReference type="Proteomes" id="UP000050326">
    <property type="component" value="Unassembled WGS sequence"/>
</dbReference>
<sequence>MLFSWNEDTIRWYRAAEEYAGFFKNVADAIRGRLKGCTTLSDMGCGLGLVDLELCKYIEKITCIDTNKNAIGQLNKNIHERKITNIATRVMDCFDADEKWDVIYASFFGGKNLVSLLPKCKMLIAVVNGEGNEELYPVKKVHHQKTTINEVEEMMKKKGIQYNLTKTAFEFGQPFISMEDARKFVMNLAPETSPEMLERFLFDRLIKINNEKCPLYMPRMKSIGIFEIKGGA</sequence>
<feature type="domain" description="Tellurite resistance methyltransferase TehB-like" evidence="1">
    <location>
        <begin position="22"/>
        <end position="104"/>
    </location>
</feature>
<comment type="caution">
    <text evidence="2">The sequence shown here is derived from an EMBL/GenBank/DDBJ whole genome shotgun (WGS) entry which is preliminary data.</text>
</comment>
<name>A0A0P9ABT0_9CLOT</name>
<evidence type="ECO:0000313" key="2">
    <source>
        <dbReference type="EMBL" id="KPU42538.1"/>
    </source>
</evidence>
<keyword evidence="2" id="KW-0489">Methyltransferase</keyword>
<dbReference type="InterPro" id="IPR015985">
    <property type="entry name" value="TehB-like_dom"/>
</dbReference>
<dbReference type="AlphaFoldDB" id="A0A0P9ABT0"/>
<dbReference type="EMBL" id="LKET01000068">
    <property type="protein sequence ID" value="KPU42538.1"/>
    <property type="molecule type" value="Genomic_DNA"/>
</dbReference>
<evidence type="ECO:0000259" key="1">
    <source>
        <dbReference type="Pfam" id="PF03848"/>
    </source>
</evidence>
<dbReference type="Gene3D" id="3.40.50.150">
    <property type="entry name" value="Vaccinia Virus protein VP39"/>
    <property type="match status" value="1"/>
</dbReference>
<dbReference type="GO" id="GO:0008168">
    <property type="term" value="F:methyltransferase activity"/>
    <property type="evidence" value="ECO:0007669"/>
    <property type="project" value="UniProtKB-KW"/>
</dbReference>
<dbReference type="STRING" id="36849.OXPF_43230"/>
<gene>
    <name evidence="2" type="ORF">OXPF_43230</name>
</gene>
<keyword evidence="2" id="KW-0808">Transferase</keyword>
<proteinExistence type="predicted"/>
<dbReference type="OrthoDB" id="47144at2"/>
<accession>A0A0P9ABT0</accession>
<dbReference type="InterPro" id="IPR029063">
    <property type="entry name" value="SAM-dependent_MTases_sf"/>
</dbReference>
<dbReference type="GO" id="GO:0032259">
    <property type="term" value="P:methylation"/>
    <property type="evidence" value="ECO:0007669"/>
    <property type="project" value="UniProtKB-KW"/>
</dbReference>
<reference evidence="2 3" key="1">
    <citation type="submission" date="2015-09" db="EMBL/GenBank/DDBJ databases">
        <title>Genome sequence of Oxobacter pfennigii DSM 3222.</title>
        <authorList>
            <person name="Poehlein A."/>
            <person name="Bengelsdorf F.R."/>
            <person name="Schiel-Bengelsdorf B."/>
            <person name="Duerre P."/>
            <person name="Daniel R."/>
        </authorList>
    </citation>
    <scope>NUCLEOTIDE SEQUENCE [LARGE SCALE GENOMIC DNA]</scope>
    <source>
        <strain evidence="2 3">DSM 3222</strain>
    </source>
</reference>
<organism evidence="2 3">
    <name type="scientific">Oxobacter pfennigii</name>
    <dbReference type="NCBI Taxonomy" id="36849"/>
    <lineage>
        <taxon>Bacteria</taxon>
        <taxon>Bacillati</taxon>
        <taxon>Bacillota</taxon>
        <taxon>Clostridia</taxon>
        <taxon>Eubacteriales</taxon>
        <taxon>Clostridiaceae</taxon>
        <taxon>Oxobacter</taxon>
    </lineage>
</organism>
<dbReference type="SUPFAM" id="SSF53335">
    <property type="entry name" value="S-adenosyl-L-methionine-dependent methyltransferases"/>
    <property type="match status" value="1"/>
</dbReference>
<dbReference type="RefSeq" id="WP_054877238.1">
    <property type="nucleotide sequence ID" value="NZ_LKET01000068.1"/>
</dbReference>